<gene>
    <name evidence="2" type="ORF">Hamer_G027597</name>
</gene>
<dbReference type="AlphaFoldDB" id="A0A8J5N6Q6"/>
<evidence type="ECO:0000313" key="2">
    <source>
        <dbReference type="EMBL" id="KAG7174681.1"/>
    </source>
</evidence>
<organism evidence="2 3">
    <name type="scientific">Homarus americanus</name>
    <name type="common">American lobster</name>
    <dbReference type="NCBI Taxonomy" id="6706"/>
    <lineage>
        <taxon>Eukaryota</taxon>
        <taxon>Metazoa</taxon>
        <taxon>Ecdysozoa</taxon>
        <taxon>Arthropoda</taxon>
        <taxon>Crustacea</taxon>
        <taxon>Multicrustacea</taxon>
        <taxon>Malacostraca</taxon>
        <taxon>Eumalacostraca</taxon>
        <taxon>Eucarida</taxon>
        <taxon>Decapoda</taxon>
        <taxon>Pleocyemata</taxon>
        <taxon>Astacidea</taxon>
        <taxon>Nephropoidea</taxon>
        <taxon>Nephropidae</taxon>
        <taxon>Homarus</taxon>
    </lineage>
</organism>
<feature type="region of interest" description="Disordered" evidence="1">
    <location>
        <begin position="83"/>
        <end position="106"/>
    </location>
</feature>
<dbReference type="Proteomes" id="UP000747542">
    <property type="component" value="Unassembled WGS sequence"/>
</dbReference>
<keyword evidence="3" id="KW-1185">Reference proteome</keyword>
<evidence type="ECO:0000313" key="3">
    <source>
        <dbReference type="Proteomes" id="UP000747542"/>
    </source>
</evidence>
<protein>
    <submittedName>
        <fullName evidence="2">Uncharacterized protein</fullName>
    </submittedName>
</protein>
<feature type="region of interest" description="Disordered" evidence="1">
    <location>
        <begin position="1"/>
        <end position="58"/>
    </location>
</feature>
<reference evidence="2" key="1">
    <citation type="journal article" date="2021" name="Sci. Adv.">
        <title>The American lobster genome reveals insights on longevity, neural, and immune adaptations.</title>
        <authorList>
            <person name="Polinski J.M."/>
            <person name="Zimin A.V."/>
            <person name="Clark K.F."/>
            <person name="Kohn A.B."/>
            <person name="Sadowski N."/>
            <person name="Timp W."/>
            <person name="Ptitsyn A."/>
            <person name="Khanna P."/>
            <person name="Romanova D.Y."/>
            <person name="Williams P."/>
            <person name="Greenwood S.J."/>
            <person name="Moroz L.L."/>
            <person name="Walt D.R."/>
            <person name="Bodnar A.G."/>
        </authorList>
    </citation>
    <scope>NUCLEOTIDE SEQUENCE</scope>
    <source>
        <strain evidence="2">GMGI-L3</strain>
    </source>
</reference>
<proteinExistence type="predicted"/>
<feature type="compositionally biased region" description="Low complexity" evidence="1">
    <location>
        <begin position="26"/>
        <end position="55"/>
    </location>
</feature>
<accession>A0A8J5N6Q6</accession>
<feature type="compositionally biased region" description="Pro residues" evidence="1">
    <location>
        <begin position="10"/>
        <end position="25"/>
    </location>
</feature>
<dbReference type="EMBL" id="JAHLQT010007435">
    <property type="protein sequence ID" value="KAG7174681.1"/>
    <property type="molecule type" value="Genomic_DNA"/>
</dbReference>
<evidence type="ECO:0000256" key="1">
    <source>
        <dbReference type="SAM" id="MobiDB-lite"/>
    </source>
</evidence>
<comment type="caution">
    <text evidence="2">The sequence shown here is derived from an EMBL/GenBank/DDBJ whole genome shotgun (WGS) entry which is preliminary data.</text>
</comment>
<name>A0A8J5N6Q6_HOMAM</name>
<sequence>MVKVREEEAPCPPADCPPHPTPHLTPTPTTASPHRWGAAPPASSLASGPSVPGLLRQPTEAYCHDDLRPTTAATVPALGETLTPADEHHHTHPPPHYHHYNGSGLP</sequence>
<feature type="compositionally biased region" description="Basic residues" evidence="1">
    <location>
        <begin position="90"/>
        <end position="99"/>
    </location>
</feature>